<feature type="transmembrane region" description="Helical" evidence="5">
    <location>
        <begin position="21"/>
        <end position="44"/>
    </location>
</feature>
<evidence type="ECO:0000256" key="5">
    <source>
        <dbReference type="SAM" id="Phobius"/>
    </source>
</evidence>
<reference evidence="7" key="1">
    <citation type="submission" date="2019-10" db="EMBL/GenBank/DDBJ databases">
        <title>Antimicrobial potential of Antarctic Bacteria.</title>
        <authorList>
            <person name="Benaud N."/>
            <person name="Edwards R.J."/>
            <person name="Ferrari B.C."/>
        </authorList>
    </citation>
    <scope>NUCLEOTIDE SEQUENCE [LARGE SCALE GENOMIC DNA]</scope>
    <source>
        <strain evidence="7">NBSH44</strain>
    </source>
</reference>
<sequence length="161" mass="16536">MGQTTDARGRGAGPRTTSRRVVLRTAFTVGVTAGTAAVLAPLLAKDPEPAPPSAKAGGREPERFAEMYRGRDIRGTATVMVPTGGPGGAVRAAGAGAAGAVPHIDVQVDGRPLHIMRRADGSYVSDTNHYESFPTLLATARAAVDELGSAQLSAARPRHSV</sequence>
<dbReference type="Pfam" id="PF06236">
    <property type="entry name" value="MelC1"/>
    <property type="match status" value="1"/>
</dbReference>
<evidence type="ECO:0000313" key="6">
    <source>
        <dbReference type="EMBL" id="QNE74219.1"/>
    </source>
</evidence>
<protein>
    <submittedName>
        <fullName evidence="6">Tyrosinase</fullName>
    </submittedName>
</protein>
<organism evidence="6 7">
    <name type="scientific">Streptomyces finlayi</name>
    <dbReference type="NCBI Taxonomy" id="67296"/>
    <lineage>
        <taxon>Bacteria</taxon>
        <taxon>Bacillati</taxon>
        <taxon>Actinomycetota</taxon>
        <taxon>Actinomycetes</taxon>
        <taxon>Kitasatosporales</taxon>
        <taxon>Streptomycetaceae</taxon>
        <taxon>Streptomyces</taxon>
    </lineage>
</organism>
<dbReference type="AlphaFoldDB" id="A0A7G7BFV4"/>
<feature type="region of interest" description="Disordered" evidence="4">
    <location>
        <begin position="44"/>
        <end position="63"/>
    </location>
</feature>
<keyword evidence="7" id="KW-1185">Reference proteome</keyword>
<comment type="similarity">
    <text evidence="1">Belongs to the melC1 family.</text>
</comment>
<proteinExistence type="inferred from homology"/>
<dbReference type="Gene3D" id="3.30.1880.10">
    <property type="entry name" value="protein ne1242 domain like"/>
    <property type="match status" value="1"/>
</dbReference>
<evidence type="ECO:0000256" key="3">
    <source>
        <dbReference type="ARBA" id="ARBA00023008"/>
    </source>
</evidence>
<dbReference type="PROSITE" id="PS51318">
    <property type="entry name" value="TAT"/>
    <property type="match status" value="1"/>
</dbReference>
<dbReference type="RefSeq" id="WP_185297779.1">
    <property type="nucleotide sequence ID" value="NZ_CP045702.1"/>
</dbReference>
<accession>A0A7G7BFV4</accession>
<dbReference type="KEGG" id="sfiy:F0344_06010"/>
<dbReference type="InterPro" id="IPR023199">
    <property type="entry name" value="GriE/MELC1_sf"/>
</dbReference>
<keyword evidence="5" id="KW-0472">Membrane</keyword>
<evidence type="ECO:0000256" key="4">
    <source>
        <dbReference type="SAM" id="MobiDB-lite"/>
    </source>
</evidence>
<dbReference type="Proteomes" id="UP000515307">
    <property type="component" value="Chromosome"/>
</dbReference>
<keyword evidence="5" id="KW-0812">Transmembrane</keyword>
<name>A0A7G7BFV4_9ACTN</name>
<keyword evidence="2" id="KW-0732">Signal</keyword>
<dbReference type="GO" id="GO:0042438">
    <property type="term" value="P:melanin biosynthetic process"/>
    <property type="evidence" value="ECO:0007669"/>
    <property type="project" value="InterPro"/>
</dbReference>
<evidence type="ECO:0000313" key="7">
    <source>
        <dbReference type="Proteomes" id="UP000515307"/>
    </source>
</evidence>
<dbReference type="GO" id="GO:0005507">
    <property type="term" value="F:copper ion binding"/>
    <property type="evidence" value="ECO:0007669"/>
    <property type="project" value="InterPro"/>
</dbReference>
<evidence type="ECO:0000256" key="2">
    <source>
        <dbReference type="ARBA" id="ARBA00022729"/>
    </source>
</evidence>
<dbReference type="InterPro" id="IPR006311">
    <property type="entry name" value="TAT_signal"/>
</dbReference>
<dbReference type="EMBL" id="CP045702">
    <property type="protein sequence ID" value="QNE74219.1"/>
    <property type="molecule type" value="Genomic_DNA"/>
</dbReference>
<gene>
    <name evidence="6" type="ORF">F0344_06010</name>
</gene>
<keyword evidence="3" id="KW-0186">Copper</keyword>
<keyword evidence="5" id="KW-1133">Transmembrane helix</keyword>
<evidence type="ECO:0000256" key="1">
    <source>
        <dbReference type="ARBA" id="ARBA00009871"/>
    </source>
</evidence>
<dbReference type="InterPro" id="IPR010928">
    <property type="entry name" value="MelC1"/>
</dbReference>